<proteinExistence type="predicted"/>
<name>A0A0A9FNC0_ARUDO</name>
<dbReference type="AlphaFoldDB" id="A0A0A9FNC0"/>
<organism evidence="1">
    <name type="scientific">Arundo donax</name>
    <name type="common">Giant reed</name>
    <name type="synonym">Donax arundinaceus</name>
    <dbReference type="NCBI Taxonomy" id="35708"/>
    <lineage>
        <taxon>Eukaryota</taxon>
        <taxon>Viridiplantae</taxon>
        <taxon>Streptophyta</taxon>
        <taxon>Embryophyta</taxon>
        <taxon>Tracheophyta</taxon>
        <taxon>Spermatophyta</taxon>
        <taxon>Magnoliopsida</taxon>
        <taxon>Liliopsida</taxon>
        <taxon>Poales</taxon>
        <taxon>Poaceae</taxon>
        <taxon>PACMAD clade</taxon>
        <taxon>Arundinoideae</taxon>
        <taxon>Arundineae</taxon>
        <taxon>Arundo</taxon>
    </lineage>
</organism>
<evidence type="ECO:0000313" key="1">
    <source>
        <dbReference type="EMBL" id="JAE12789.1"/>
    </source>
</evidence>
<accession>A0A0A9FNC0</accession>
<dbReference type="EMBL" id="GBRH01185107">
    <property type="protein sequence ID" value="JAE12789.1"/>
    <property type="molecule type" value="Transcribed_RNA"/>
</dbReference>
<protein>
    <submittedName>
        <fullName evidence="1">Uncharacterized protein</fullName>
    </submittedName>
</protein>
<sequence length="61" mass="7017">MNLQGMMIWCIWSRIHRDTIGESILSTGRLNSTIMTLSQVICIVALPWRIQCIIEARPCKD</sequence>
<reference evidence="1" key="1">
    <citation type="submission" date="2014-09" db="EMBL/GenBank/DDBJ databases">
        <authorList>
            <person name="Magalhaes I.L.F."/>
            <person name="Oliveira U."/>
            <person name="Santos F.R."/>
            <person name="Vidigal T.H.D.A."/>
            <person name="Brescovit A.D."/>
            <person name="Santos A.J."/>
        </authorList>
    </citation>
    <scope>NUCLEOTIDE SEQUENCE</scope>
    <source>
        <tissue evidence="1">Shoot tissue taken approximately 20 cm above the soil surface</tissue>
    </source>
</reference>
<reference evidence="1" key="2">
    <citation type="journal article" date="2015" name="Data Brief">
        <title>Shoot transcriptome of the giant reed, Arundo donax.</title>
        <authorList>
            <person name="Barrero R.A."/>
            <person name="Guerrero F.D."/>
            <person name="Moolhuijzen P."/>
            <person name="Goolsby J.A."/>
            <person name="Tidwell J."/>
            <person name="Bellgard S.E."/>
            <person name="Bellgard M.I."/>
        </authorList>
    </citation>
    <scope>NUCLEOTIDE SEQUENCE</scope>
    <source>
        <tissue evidence="1">Shoot tissue taken approximately 20 cm above the soil surface</tissue>
    </source>
</reference>